<keyword evidence="2" id="KW-0472">Membrane</keyword>
<evidence type="ECO:0000256" key="2">
    <source>
        <dbReference type="SAM" id="Phobius"/>
    </source>
</evidence>
<feature type="domain" description="Macroglobulin" evidence="3">
    <location>
        <begin position="232"/>
        <end position="285"/>
    </location>
</feature>
<comment type="caution">
    <text evidence="4">The sequence shown here is derived from an EMBL/GenBank/DDBJ whole genome shotgun (WGS) entry which is preliminary data.</text>
</comment>
<dbReference type="AlphaFoldDB" id="A0A8T4LFI6"/>
<name>A0A8T4LFI6_9ARCH</name>
<feature type="region of interest" description="Disordered" evidence="1">
    <location>
        <begin position="106"/>
        <end position="136"/>
    </location>
</feature>
<organism evidence="4 5">
    <name type="scientific">Candidatus Iainarchaeum sp</name>
    <dbReference type="NCBI Taxonomy" id="3101447"/>
    <lineage>
        <taxon>Archaea</taxon>
        <taxon>Candidatus Iainarchaeota</taxon>
        <taxon>Candidatus Iainarchaeia</taxon>
        <taxon>Candidatus Iainarchaeales</taxon>
        <taxon>Candidatus Iainarchaeaceae</taxon>
        <taxon>Candidatus Iainarchaeum</taxon>
    </lineage>
</organism>
<feature type="transmembrane region" description="Helical" evidence="2">
    <location>
        <begin position="59"/>
        <end position="81"/>
    </location>
</feature>
<protein>
    <recommendedName>
        <fullName evidence="3">Macroglobulin domain-containing protein</fullName>
    </recommendedName>
</protein>
<evidence type="ECO:0000313" key="4">
    <source>
        <dbReference type="EMBL" id="MBS3062035.1"/>
    </source>
</evidence>
<sequence>MDLNDISEAAKKRWKNASLAVMNAYYSVEDRYYEFLDMVDEKIPVYSAIDPVDRLVPSLVLFSVIGILLVGGVGVWIFGGFAPQPKNPGTNGLALEAISNSLDLNDIDPSRAPLRSNPTSNRNGSNRDPTNPLPDAASVKTFSLVFKNKETNTLITNHTVSFSASCSPQGNLSPEETTVGSIAVRMPSTCQTANISVGSEGFETYSERLAYKDAGFGSKTIELYPLVAPPQTAFFLTVKVQNPDGSSVQNALVRILKKTQNSNEYLSSVGEETTRSDGVASFSLNRGGYVVSAFDLNNGRFAFGEFSIEGADKSIQMTLDQNGEAKAVFLKVVESGTTEPVGLASVTLFLGSRLLFEGATKANGEFLQVLVPPSNPQNARAVIRRSGFITKVADVSFVNFRNPTTQTIGLTRMNANNSARLLSHAADAKDASPLPETRVNVFHSQFHIPLFGNGLLSNADGNVLFDGLPAGKVDVTFSHGGFLDSNVLNVSLLEGRTAFVPHALSVGKGRFILEVREGQNRTLVDGAVVEAFDGYTGSLLSSHVTETGVVTMDNLPVNHSVYFKISASGFLTQFTALFTVPDQSTPRLLVILTPENAIVSNPQLVTGMIWESDRQTAARTLAPGKTYWITFRILIPAQKRLLSTKLFVQDDSSNIQIENLDSPWIPIETVFSAPPNSNPYIPGTPVGPNAFSDEGKDSKQLNVSWGDLDGGDYGFLVKVTFPQNAVGTQRLKFGIKGIESGSNAPVSSQSEQTWTFGQIICTTNCTGQDAISWTVFVAPKGEARPNSGIGAADFSIEKNKEYSLWFSAFNSRSASISGANIRLEGDPLFRLSDPGKTLGDVVVANQLIQAGETYSISAPISFLATESSNHARLRLVINELDSFVDGKNHDFFFDVSGDRELEAEFLSDPFSKTLVVKVVDFRTKQPVKAALVKYKINAAVGPIASPDQTATTDDEGFTVFSNFFLSLSDAAAFEITAADYKPEWLEYLGVDFHSIRQSAGFSCLQPRLWDPWTGQDVLVSEPLPALVRNGSSTEKTGEISVDAATCGEAIDVRIGVFNSLADSSQITFSPSSMTVYPKQLARFSVSLLPTAPLGVVPVDIQVKRPSESVWSRFRVVEFLSLGRDAPTDSFGGSGG</sequence>
<dbReference type="Gene3D" id="2.60.40.10">
    <property type="entry name" value="Immunoglobulins"/>
    <property type="match status" value="1"/>
</dbReference>
<dbReference type="Pfam" id="PF17789">
    <property type="entry name" value="MG4"/>
    <property type="match status" value="1"/>
</dbReference>
<accession>A0A8T4LFI6</accession>
<dbReference type="InterPro" id="IPR013783">
    <property type="entry name" value="Ig-like_fold"/>
</dbReference>
<gene>
    <name evidence="4" type="ORF">J4215_05630</name>
</gene>
<evidence type="ECO:0000256" key="1">
    <source>
        <dbReference type="SAM" id="MobiDB-lite"/>
    </source>
</evidence>
<keyword evidence="2" id="KW-1133">Transmembrane helix</keyword>
<proteinExistence type="predicted"/>
<reference evidence="4" key="2">
    <citation type="submission" date="2021-05" db="EMBL/GenBank/DDBJ databases">
        <title>Protein family content uncovers lineage relationships and bacterial pathway maintenance mechanisms in DPANN archaea.</title>
        <authorList>
            <person name="Castelle C.J."/>
            <person name="Meheust R."/>
            <person name="Jaffe A.L."/>
            <person name="Seitz K."/>
            <person name="Gong X."/>
            <person name="Baker B.J."/>
            <person name="Banfield J.F."/>
        </authorList>
    </citation>
    <scope>NUCLEOTIDE SEQUENCE</scope>
    <source>
        <strain evidence="4">RIFCSPLOWO2_01_FULL_AR10_48_17</strain>
    </source>
</reference>
<feature type="compositionally biased region" description="Polar residues" evidence="1">
    <location>
        <begin position="116"/>
        <end position="129"/>
    </location>
</feature>
<evidence type="ECO:0000313" key="5">
    <source>
        <dbReference type="Proteomes" id="UP000675968"/>
    </source>
</evidence>
<dbReference type="Proteomes" id="UP000675968">
    <property type="component" value="Unassembled WGS sequence"/>
</dbReference>
<evidence type="ECO:0000259" key="3">
    <source>
        <dbReference type="Pfam" id="PF17789"/>
    </source>
</evidence>
<dbReference type="InterPro" id="IPR040839">
    <property type="entry name" value="MG4"/>
</dbReference>
<dbReference type="EMBL" id="JAGVWC010000012">
    <property type="protein sequence ID" value="MBS3062035.1"/>
    <property type="molecule type" value="Genomic_DNA"/>
</dbReference>
<keyword evidence="2" id="KW-0812">Transmembrane</keyword>
<reference evidence="4" key="1">
    <citation type="submission" date="2021-03" db="EMBL/GenBank/DDBJ databases">
        <authorList>
            <person name="Jaffe A."/>
        </authorList>
    </citation>
    <scope>NUCLEOTIDE SEQUENCE</scope>
    <source>
        <strain evidence="4">RIFCSPLOWO2_01_FULL_AR10_48_17</strain>
    </source>
</reference>